<dbReference type="InterPro" id="IPR001584">
    <property type="entry name" value="Integrase_cat-core"/>
</dbReference>
<proteinExistence type="predicted"/>
<evidence type="ECO:0000313" key="3">
    <source>
        <dbReference type="Proteomes" id="UP000261032"/>
    </source>
</evidence>
<gene>
    <name evidence="2" type="ORF">DXB93_12630</name>
</gene>
<comment type="caution">
    <text evidence="2">The sequence shown here is derived from an EMBL/GenBank/DDBJ whole genome shotgun (WGS) entry which is preliminary data.</text>
</comment>
<dbReference type="GO" id="GO:0015074">
    <property type="term" value="P:DNA integration"/>
    <property type="evidence" value="ECO:0007669"/>
    <property type="project" value="InterPro"/>
</dbReference>
<dbReference type="InterPro" id="IPR012337">
    <property type="entry name" value="RNaseH-like_sf"/>
</dbReference>
<dbReference type="Gene3D" id="3.30.420.10">
    <property type="entry name" value="Ribonuclease H-like superfamily/Ribonuclease H"/>
    <property type="match status" value="1"/>
</dbReference>
<dbReference type="SUPFAM" id="SSF53098">
    <property type="entry name" value="Ribonuclease H-like"/>
    <property type="match status" value="1"/>
</dbReference>
<dbReference type="AlphaFoldDB" id="A0A3E3EBD5"/>
<dbReference type="InterPro" id="IPR036397">
    <property type="entry name" value="RNaseH_sf"/>
</dbReference>
<reference evidence="2 3" key="1">
    <citation type="submission" date="2018-08" db="EMBL/GenBank/DDBJ databases">
        <title>A genome reference for cultivated species of the human gut microbiota.</title>
        <authorList>
            <person name="Zou Y."/>
            <person name="Xue W."/>
            <person name="Luo G."/>
        </authorList>
    </citation>
    <scope>NUCLEOTIDE SEQUENCE [LARGE SCALE GENOMIC DNA]</scope>
    <source>
        <strain evidence="2 3">OM06-4</strain>
    </source>
</reference>
<protein>
    <recommendedName>
        <fullName evidence="1">Integrase catalytic domain-containing protein</fullName>
    </recommendedName>
</protein>
<evidence type="ECO:0000313" key="2">
    <source>
        <dbReference type="EMBL" id="RGD83750.1"/>
    </source>
</evidence>
<evidence type="ECO:0000259" key="1">
    <source>
        <dbReference type="Pfam" id="PF00665"/>
    </source>
</evidence>
<dbReference type="EMBL" id="QUSL01000021">
    <property type="protein sequence ID" value="RGD83750.1"/>
    <property type="molecule type" value="Genomic_DNA"/>
</dbReference>
<feature type="domain" description="Integrase catalytic" evidence="1">
    <location>
        <begin position="54"/>
        <end position="120"/>
    </location>
</feature>
<dbReference type="Proteomes" id="UP000261032">
    <property type="component" value="Unassembled WGS sequence"/>
</dbReference>
<dbReference type="GO" id="GO:0003676">
    <property type="term" value="F:nucleic acid binding"/>
    <property type="evidence" value="ECO:0007669"/>
    <property type="project" value="InterPro"/>
</dbReference>
<organism evidence="2 3">
    <name type="scientific">Thomasclavelia ramosa</name>
    <dbReference type="NCBI Taxonomy" id="1547"/>
    <lineage>
        <taxon>Bacteria</taxon>
        <taxon>Bacillati</taxon>
        <taxon>Bacillota</taxon>
        <taxon>Erysipelotrichia</taxon>
        <taxon>Erysipelotrichales</taxon>
        <taxon>Coprobacillaceae</taxon>
        <taxon>Thomasclavelia</taxon>
    </lineage>
</organism>
<accession>A0A3E3EBD5</accession>
<name>A0A3E3EBD5_9FIRM</name>
<dbReference type="RefSeq" id="WP_009300662.1">
    <property type="nucleotide sequence ID" value="NZ_BAABXX010000001.1"/>
</dbReference>
<sequence length="125" mass="14881">MSHMGLYALNPTPKQRYNSYKGEMNGTCKNLLLDKRENKYIRKTYFNRNLKTTSVNQKWTTDVSDFKTAMSKLYLSPILDMHSRKIVGYDISTTPSLFQTYRMLDMAFSKFFHSNQGWQYQHFSY</sequence>
<dbReference type="Pfam" id="PF00665">
    <property type="entry name" value="rve"/>
    <property type="match status" value="1"/>
</dbReference>